<sequence>MGLRITGELPADEVARFSHRSTDYALRLFAYEGRIHAYRKRELADPAVQWPVPWCGEDATYPDRHPRSEIVLPGKLGPGTSACPLCLPGWGGR</sequence>
<proteinExistence type="predicted"/>
<dbReference type="RefSeq" id="WP_184780614.1">
    <property type="nucleotide sequence ID" value="NZ_JACHMG010000001.1"/>
</dbReference>
<evidence type="ECO:0000313" key="1">
    <source>
        <dbReference type="EMBL" id="MBB4685617.1"/>
    </source>
</evidence>
<gene>
    <name evidence="1" type="ORF">BJY18_003102</name>
</gene>
<dbReference type="AlphaFoldDB" id="A0A840IWB5"/>
<accession>A0A840IWB5</accession>
<dbReference type="EMBL" id="JACHMG010000001">
    <property type="protein sequence ID" value="MBB4685617.1"/>
    <property type="molecule type" value="Genomic_DNA"/>
</dbReference>
<organism evidence="1 2">
    <name type="scientific">Amycolatopsis jiangsuensis</name>
    <dbReference type="NCBI Taxonomy" id="1181879"/>
    <lineage>
        <taxon>Bacteria</taxon>
        <taxon>Bacillati</taxon>
        <taxon>Actinomycetota</taxon>
        <taxon>Actinomycetes</taxon>
        <taxon>Pseudonocardiales</taxon>
        <taxon>Pseudonocardiaceae</taxon>
        <taxon>Amycolatopsis</taxon>
    </lineage>
</organism>
<evidence type="ECO:0000313" key="2">
    <source>
        <dbReference type="Proteomes" id="UP000581769"/>
    </source>
</evidence>
<protein>
    <submittedName>
        <fullName evidence="1">Uncharacterized protein</fullName>
    </submittedName>
</protein>
<comment type="caution">
    <text evidence="1">The sequence shown here is derived from an EMBL/GenBank/DDBJ whole genome shotgun (WGS) entry which is preliminary data.</text>
</comment>
<name>A0A840IWB5_9PSEU</name>
<reference evidence="1 2" key="1">
    <citation type="submission" date="2020-08" db="EMBL/GenBank/DDBJ databases">
        <title>Sequencing the genomes of 1000 actinobacteria strains.</title>
        <authorList>
            <person name="Klenk H.-P."/>
        </authorList>
    </citation>
    <scope>NUCLEOTIDE SEQUENCE [LARGE SCALE GENOMIC DNA]</scope>
    <source>
        <strain evidence="1 2">DSM 45859</strain>
    </source>
</reference>
<dbReference type="Proteomes" id="UP000581769">
    <property type="component" value="Unassembled WGS sequence"/>
</dbReference>
<keyword evidence="2" id="KW-1185">Reference proteome</keyword>